<dbReference type="InterPro" id="IPR019734">
    <property type="entry name" value="TPR_rpt"/>
</dbReference>
<dbReference type="PANTHER" id="PTHR24421">
    <property type="entry name" value="NITRATE/NITRITE SENSOR PROTEIN NARX-RELATED"/>
    <property type="match status" value="1"/>
</dbReference>
<dbReference type="GO" id="GO:0004673">
    <property type="term" value="F:protein histidine kinase activity"/>
    <property type="evidence" value="ECO:0007669"/>
    <property type="project" value="UniProtKB-EC"/>
</dbReference>
<dbReference type="Gene3D" id="1.25.40.10">
    <property type="entry name" value="Tetratricopeptide repeat domain"/>
    <property type="match status" value="1"/>
</dbReference>
<proteinExistence type="predicted"/>
<dbReference type="Gene3D" id="3.30.565.10">
    <property type="entry name" value="Histidine kinase-like ATPase, C-terminal domain"/>
    <property type="match status" value="1"/>
</dbReference>
<organism evidence="8 9">
    <name type="scientific">Subsaximicrobium wynnwilliamsii</name>
    <dbReference type="NCBI Taxonomy" id="291179"/>
    <lineage>
        <taxon>Bacteria</taxon>
        <taxon>Pseudomonadati</taxon>
        <taxon>Bacteroidota</taxon>
        <taxon>Flavobacteriia</taxon>
        <taxon>Flavobacteriales</taxon>
        <taxon>Flavobacteriaceae</taxon>
        <taxon>Subsaximicrobium</taxon>
    </lineage>
</organism>
<evidence type="ECO:0000259" key="7">
    <source>
        <dbReference type="PROSITE" id="PS50109"/>
    </source>
</evidence>
<dbReference type="InterPro" id="IPR036890">
    <property type="entry name" value="HATPase_C_sf"/>
</dbReference>
<dbReference type="Pfam" id="PF02518">
    <property type="entry name" value="HATPase_c"/>
    <property type="match status" value="1"/>
</dbReference>
<dbReference type="PANTHER" id="PTHR24421:SF10">
    <property type="entry name" value="NITRATE_NITRITE SENSOR PROTEIN NARQ"/>
    <property type="match status" value="1"/>
</dbReference>
<dbReference type="OrthoDB" id="977000at2"/>
<keyword evidence="6" id="KW-1133">Transmembrane helix</keyword>
<dbReference type="Pfam" id="PF13424">
    <property type="entry name" value="TPR_12"/>
    <property type="match status" value="1"/>
</dbReference>
<dbReference type="AlphaFoldDB" id="A0A5C6ZF84"/>
<keyword evidence="4" id="KW-0418">Kinase</keyword>
<evidence type="ECO:0000256" key="1">
    <source>
        <dbReference type="ARBA" id="ARBA00000085"/>
    </source>
</evidence>
<comment type="catalytic activity">
    <reaction evidence="1">
        <text>ATP + protein L-histidine = ADP + protein N-phospho-L-histidine.</text>
        <dbReference type="EC" id="2.7.13.3"/>
    </reaction>
</comment>
<evidence type="ECO:0000256" key="4">
    <source>
        <dbReference type="ARBA" id="ARBA00022777"/>
    </source>
</evidence>
<reference evidence="8 9" key="1">
    <citation type="submission" date="2019-08" db="EMBL/GenBank/DDBJ databases">
        <title>Genomes of Subsaximicrobium wynnwilliamsii strains.</title>
        <authorList>
            <person name="Bowman J.P."/>
        </authorList>
    </citation>
    <scope>NUCLEOTIDE SEQUENCE [LARGE SCALE GENOMIC DNA]</scope>
    <source>
        <strain evidence="8 9">2-80-2</strain>
    </source>
</reference>
<evidence type="ECO:0000256" key="6">
    <source>
        <dbReference type="SAM" id="Phobius"/>
    </source>
</evidence>
<dbReference type="InterPro" id="IPR050482">
    <property type="entry name" value="Sensor_HK_TwoCompSys"/>
</dbReference>
<dbReference type="SMART" id="SM00387">
    <property type="entry name" value="HATPase_c"/>
    <property type="match status" value="1"/>
</dbReference>
<feature type="transmembrane region" description="Helical" evidence="6">
    <location>
        <begin position="404"/>
        <end position="424"/>
    </location>
</feature>
<dbReference type="RefSeq" id="WP_147087240.1">
    <property type="nucleotide sequence ID" value="NZ_VORM01000015.1"/>
</dbReference>
<evidence type="ECO:0000256" key="2">
    <source>
        <dbReference type="ARBA" id="ARBA00012438"/>
    </source>
</evidence>
<accession>A0A5C6ZF84</accession>
<keyword evidence="6" id="KW-0472">Membrane</keyword>
<dbReference type="SMART" id="SM00028">
    <property type="entry name" value="TPR"/>
    <property type="match status" value="3"/>
</dbReference>
<dbReference type="EMBL" id="VORO01000016">
    <property type="protein sequence ID" value="TXD88231.1"/>
    <property type="molecule type" value="Genomic_DNA"/>
</dbReference>
<dbReference type="InterPro" id="IPR003594">
    <property type="entry name" value="HATPase_dom"/>
</dbReference>
<keyword evidence="5" id="KW-0902">Two-component regulatory system</keyword>
<dbReference type="SUPFAM" id="SSF48452">
    <property type="entry name" value="TPR-like"/>
    <property type="match status" value="1"/>
</dbReference>
<keyword evidence="6" id="KW-0812">Transmembrane</keyword>
<dbReference type="EC" id="2.7.13.3" evidence="2"/>
<gene>
    <name evidence="8" type="ORF">ESY86_14130</name>
</gene>
<dbReference type="CDD" id="cd16917">
    <property type="entry name" value="HATPase_UhpB-NarQ-NarX-like"/>
    <property type="match status" value="1"/>
</dbReference>
<dbReference type="InterPro" id="IPR005467">
    <property type="entry name" value="His_kinase_dom"/>
</dbReference>
<name>A0A5C6ZF84_9FLAO</name>
<dbReference type="GO" id="GO:0000160">
    <property type="term" value="P:phosphorelay signal transduction system"/>
    <property type="evidence" value="ECO:0007669"/>
    <property type="project" value="UniProtKB-KW"/>
</dbReference>
<dbReference type="Proteomes" id="UP000321578">
    <property type="component" value="Unassembled WGS sequence"/>
</dbReference>
<comment type="caution">
    <text evidence="8">The sequence shown here is derived from an EMBL/GenBank/DDBJ whole genome shotgun (WGS) entry which is preliminary data.</text>
</comment>
<dbReference type="InterPro" id="IPR011990">
    <property type="entry name" value="TPR-like_helical_dom_sf"/>
</dbReference>
<sequence>MSAQQSKPILDSILELRELANNKTLSPEERLKNALNASELSSKTNQDSTVLNSNRILAYSYLINSEFDRFAMVSQDNLDLAIQLNDSLAIAITSKNLGWYNYAIEGDNLKAYDFYLRAHKYFDALNDLQQKAIALSSIATIQYDEKDYLGCEENAIEVLNILNTLQNQTGEALYEDEYICLNLLGVVTLKLENYEQSIKYHQQAAGLTKYLSEKDMLSLQTENNLAITYRADGNFKKALAIYEDMLERTEILREDPSFYALVIINFNTTKFMTGDYDFRELETEFLKTYKMSDSIDDRYTKLSAAIDVAKFYLANDKKQLAIPFAKESYTISKDIPINELYLESMLLLARLNNGEDSQSYLEEHIQLSDSLLKIERSVRNKFARIRYETDKIEDENQRMSQQRIWLSIVSITLLLALFLLYIVVNQRAKNKQLKFEKDQQKANEEIYNLMLSQQDKVDEARANEKKRISQDMHDGILGRLFGTRLSLDSLNFSEGKDAIRSRANYIVELKGIEEDIRKISHDLNSDFVSGSNFMTIVSELIEKQSKAYKLEYLFDFSDAVDWESISNKTKINIYRIIQESLQNIYKHAEATRVEVRFTLESKSVGLQISDNGKGFDVKKSKKGIGLKNIKSRVSELKGSLRFDADIGKGTNVIINIPYKS</sequence>
<protein>
    <recommendedName>
        <fullName evidence="2">histidine kinase</fullName>
        <ecNumber evidence="2">2.7.13.3</ecNumber>
    </recommendedName>
</protein>
<dbReference type="SUPFAM" id="SSF55874">
    <property type="entry name" value="ATPase domain of HSP90 chaperone/DNA topoisomerase II/histidine kinase"/>
    <property type="match status" value="1"/>
</dbReference>
<keyword evidence="9" id="KW-1185">Reference proteome</keyword>
<evidence type="ECO:0000313" key="9">
    <source>
        <dbReference type="Proteomes" id="UP000321578"/>
    </source>
</evidence>
<feature type="domain" description="Histidine kinase" evidence="7">
    <location>
        <begin position="573"/>
        <end position="660"/>
    </location>
</feature>
<keyword evidence="3" id="KW-0808">Transferase</keyword>
<evidence type="ECO:0000256" key="5">
    <source>
        <dbReference type="ARBA" id="ARBA00023012"/>
    </source>
</evidence>
<dbReference type="PROSITE" id="PS50109">
    <property type="entry name" value="HIS_KIN"/>
    <property type="match status" value="1"/>
</dbReference>
<evidence type="ECO:0000313" key="8">
    <source>
        <dbReference type="EMBL" id="TXD88231.1"/>
    </source>
</evidence>
<evidence type="ECO:0000256" key="3">
    <source>
        <dbReference type="ARBA" id="ARBA00022679"/>
    </source>
</evidence>